<dbReference type="PROSITE" id="PS50932">
    <property type="entry name" value="HTH_LACI_2"/>
    <property type="match status" value="1"/>
</dbReference>
<dbReference type="Pfam" id="PF00356">
    <property type="entry name" value="LacI"/>
    <property type="match status" value="1"/>
</dbReference>
<protein>
    <submittedName>
        <fullName evidence="5">Transcriptional regulator, LacI family</fullName>
    </submittedName>
</protein>
<keyword evidence="3" id="KW-0804">Transcription</keyword>
<dbReference type="PANTHER" id="PTHR30146">
    <property type="entry name" value="LACI-RELATED TRANSCRIPTIONAL REPRESSOR"/>
    <property type="match status" value="1"/>
</dbReference>
<proteinExistence type="predicted"/>
<dbReference type="GO" id="GO:0000976">
    <property type="term" value="F:transcription cis-regulatory region binding"/>
    <property type="evidence" value="ECO:0007669"/>
    <property type="project" value="TreeGrafter"/>
</dbReference>
<evidence type="ECO:0000256" key="3">
    <source>
        <dbReference type="ARBA" id="ARBA00023163"/>
    </source>
</evidence>
<dbReference type="EMBL" id="FTNE01000012">
    <property type="protein sequence ID" value="SIQ93468.1"/>
    <property type="molecule type" value="Genomic_DNA"/>
</dbReference>
<name>A0A8G2CL42_ACIRU</name>
<dbReference type="AlphaFoldDB" id="A0A8G2CL42"/>
<dbReference type="SUPFAM" id="SSF47413">
    <property type="entry name" value="lambda repressor-like DNA-binding domains"/>
    <property type="match status" value="1"/>
</dbReference>
<dbReference type="InterPro" id="IPR046335">
    <property type="entry name" value="LacI/GalR-like_sensor"/>
</dbReference>
<dbReference type="CDD" id="cd01392">
    <property type="entry name" value="HTH_LacI"/>
    <property type="match status" value="1"/>
</dbReference>
<evidence type="ECO:0000313" key="6">
    <source>
        <dbReference type="Proteomes" id="UP000186308"/>
    </source>
</evidence>
<dbReference type="Pfam" id="PF13377">
    <property type="entry name" value="Peripla_BP_3"/>
    <property type="match status" value="1"/>
</dbReference>
<evidence type="ECO:0000256" key="1">
    <source>
        <dbReference type="ARBA" id="ARBA00023015"/>
    </source>
</evidence>
<dbReference type="Gene3D" id="3.40.50.2300">
    <property type="match status" value="2"/>
</dbReference>
<dbReference type="InterPro" id="IPR010982">
    <property type="entry name" value="Lambda_DNA-bd_dom_sf"/>
</dbReference>
<comment type="caution">
    <text evidence="5">The sequence shown here is derived from an EMBL/GenBank/DDBJ whole genome shotgun (WGS) entry which is preliminary data.</text>
</comment>
<dbReference type="GO" id="GO:0003700">
    <property type="term" value="F:DNA-binding transcription factor activity"/>
    <property type="evidence" value="ECO:0007669"/>
    <property type="project" value="TreeGrafter"/>
</dbReference>
<dbReference type="PROSITE" id="PS00356">
    <property type="entry name" value="HTH_LACI_1"/>
    <property type="match status" value="1"/>
</dbReference>
<dbReference type="SUPFAM" id="SSF53822">
    <property type="entry name" value="Periplasmic binding protein-like I"/>
    <property type="match status" value="1"/>
</dbReference>
<keyword evidence="6" id="KW-1185">Reference proteome</keyword>
<dbReference type="SMART" id="SM00354">
    <property type="entry name" value="HTH_LACI"/>
    <property type="match status" value="1"/>
</dbReference>
<evidence type="ECO:0000256" key="2">
    <source>
        <dbReference type="ARBA" id="ARBA00023125"/>
    </source>
</evidence>
<dbReference type="PRINTS" id="PR00036">
    <property type="entry name" value="HTHLACI"/>
</dbReference>
<dbReference type="CDD" id="cd06267">
    <property type="entry name" value="PBP1_LacI_sugar_binding-like"/>
    <property type="match status" value="1"/>
</dbReference>
<dbReference type="PANTHER" id="PTHR30146:SF109">
    <property type="entry name" value="HTH-TYPE TRANSCRIPTIONAL REGULATOR GALS"/>
    <property type="match status" value="1"/>
</dbReference>
<feature type="domain" description="HTH lacI-type" evidence="4">
    <location>
        <begin position="7"/>
        <end position="61"/>
    </location>
</feature>
<dbReference type="InterPro" id="IPR028082">
    <property type="entry name" value="Peripla_BP_I"/>
</dbReference>
<gene>
    <name evidence="5" type="ORF">SAMN05421828_11214</name>
</gene>
<reference evidence="5 6" key="1">
    <citation type="submission" date="2017-01" db="EMBL/GenBank/DDBJ databases">
        <authorList>
            <person name="Varghese N."/>
            <person name="Submissions S."/>
        </authorList>
    </citation>
    <scope>NUCLEOTIDE SEQUENCE [LARGE SCALE GENOMIC DNA]</scope>
    <source>
        <strain evidence="5 6">ATCC 35905</strain>
    </source>
</reference>
<dbReference type="Proteomes" id="UP000186308">
    <property type="component" value="Unassembled WGS sequence"/>
</dbReference>
<dbReference type="InterPro" id="IPR000843">
    <property type="entry name" value="HTH_LacI"/>
</dbReference>
<keyword evidence="2" id="KW-0238">DNA-binding</keyword>
<organism evidence="5 6">
    <name type="scientific">Acidiphilium rubrum</name>
    <dbReference type="NCBI Taxonomy" id="526"/>
    <lineage>
        <taxon>Bacteria</taxon>
        <taxon>Pseudomonadati</taxon>
        <taxon>Pseudomonadota</taxon>
        <taxon>Alphaproteobacteria</taxon>
        <taxon>Acetobacterales</taxon>
        <taxon>Acidocellaceae</taxon>
        <taxon>Acidiphilium</taxon>
    </lineage>
</organism>
<evidence type="ECO:0000259" key="4">
    <source>
        <dbReference type="PROSITE" id="PS50932"/>
    </source>
</evidence>
<accession>A0A8G2CL42</accession>
<keyword evidence="1" id="KW-0805">Transcription regulation</keyword>
<dbReference type="Gene3D" id="1.10.260.40">
    <property type="entry name" value="lambda repressor-like DNA-binding domains"/>
    <property type="match status" value="1"/>
</dbReference>
<evidence type="ECO:0000313" key="5">
    <source>
        <dbReference type="EMBL" id="SIQ93468.1"/>
    </source>
</evidence>
<sequence length="324" mass="33877">MKRARGPTLRDVANSAGVSTATVSFVLNNTKPVAPETRARVEVALAALDYRISPSARALRTGRHHAIGLLLPDLANPFFPALAQAVTDAAWARNHALILASSGSDPATEAEALAALAERADGIIWIPGTDAPHPLPTGPTVILDRPSPALAAFDSISADHRAGGALVAAAFRAQGRHRIGLLAGPAASPSAAARVEGFLANATDLTLIWHHELPFTFALPEAATAWLADPRLDGVFAASDVVAIGALRILRSLGRIVPHDVAVIGFDDIPWAALTEPPLTTIRQPVAALGAQAVATLFDRIAHPDHAATQHRLPVTLIERQSTP</sequence>